<organism evidence="3 4">
    <name type="scientific">Fragilariopsis cylindrus CCMP1102</name>
    <dbReference type="NCBI Taxonomy" id="635003"/>
    <lineage>
        <taxon>Eukaryota</taxon>
        <taxon>Sar</taxon>
        <taxon>Stramenopiles</taxon>
        <taxon>Ochrophyta</taxon>
        <taxon>Bacillariophyta</taxon>
        <taxon>Bacillariophyceae</taxon>
        <taxon>Bacillariophycidae</taxon>
        <taxon>Bacillariales</taxon>
        <taxon>Bacillariaceae</taxon>
        <taxon>Fragilariopsis</taxon>
    </lineage>
</organism>
<keyword evidence="1" id="KW-0812">Transmembrane</keyword>
<evidence type="ECO:0000313" key="3">
    <source>
        <dbReference type="EMBL" id="OEU21737.1"/>
    </source>
</evidence>
<sequence>MTTSDTKMDKRHGKQGVLEKGRCTTTQVVVIICFVVTFQTLLMISILTPSGAILGDNSNNNYSPPSLKNSMNVFDVPIGQAINLPSIRHEDTKVDKRRKVRGATYGGKGDKKHLGGFTEIDMQGISPAVWKHVVEKWTVQSVLDVGCGRGTSTSWFYTHGLRTQCVEGSHDAIEQSMVPDKSLLVEHDFSRGPWWPKDTFDAVWSVEFLEHVNVQFHYNYISTFRKAAILLVTSSGWGGWHHVEVHKDDWWIRKYEAYGFKYDSKLTKELRGIARQEKKSNQTQFPPNDEKYNAQHVWTSMKVFINPAVAALPQHAHLFGEFGCFGGKIGVSRECKNAEKETLLDPSFYPLNLTIAQDEAWYDIVKANIKQKPDQPPKKDQEK</sequence>
<evidence type="ECO:0000259" key="2">
    <source>
        <dbReference type="Pfam" id="PF08241"/>
    </source>
</evidence>
<keyword evidence="4" id="KW-1185">Reference proteome</keyword>
<dbReference type="OrthoDB" id="198346at2759"/>
<dbReference type="EMBL" id="KV784353">
    <property type="protein sequence ID" value="OEU21737.1"/>
    <property type="molecule type" value="Genomic_DNA"/>
</dbReference>
<feature type="transmembrane region" description="Helical" evidence="1">
    <location>
        <begin position="28"/>
        <end position="47"/>
    </location>
</feature>
<dbReference type="InterPro" id="IPR013216">
    <property type="entry name" value="Methyltransf_11"/>
</dbReference>
<dbReference type="CDD" id="cd02440">
    <property type="entry name" value="AdoMet_MTases"/>
    <property type="match status" value="1"/>
</dbReference>
<evidence type="ECO:0000256" key="1">
    <source>
        <dbReference type="SAM" id="Phobius"/>
    </source>
</evidence>
<dbReference type="AlphaFoldDB" id="A0A1E7FUE7"/>
<keyword evidence="1" id="KW-1133">Transmembrane helix</keyword>
<protein>
    <recommendedName>
        <fullName evidence="2">Methyltransferase type 11 domain-containing protein</fullName>
    </recommendedName>
</protein>
<reference evidence="3 4" key="1">
    <citation type="submission" date="2016-09" db="EMBL/GenBank/DDBJ databases">
        <title>Extensive genetic diversity and differential bi-allelic expression allows diatom success in the polar Southern Ocean.</title>
        <authorList>
            <consortium name="DOE Joint Genome Institute"/>
            <person name="Mock T."/>
            <person name="Otillar R.P."/>
            <person name="Strauss J."/>
            <person name="Dupont C."/>
            <person name="Frickenhaus S."/>
            <person name="Maumus F."/>
            <person name="Mcmullan M."/>
            <person name="Sanges R."/>
            <person name="Schmutz J."/>
            <person name="Toseland A."/>
            <person name="Valas R."/>
            <person name="Veluchamy A."/>
            <person name="Ward B.J."/>
            <person name="Allen A."/>
            <person name="Barry K."/>
            <person name="Falciatore A."/>
            <person name="Ferrante M."/>
            <person name="Fortunato A.E."/>
            <person name="Gloeckner G."/>
            <person name="Gruber A."/>
            <person name="Hipkin R."/>
            <person name="Janech M."/>
            <person name="Kroth P."/>
            <person name="Leese F."/>
            <person name="Lindquist E."/>
            <person name="Lyon B.R."/>
            <person name="Martin J."/>
            <person name="Mayer C."/>
            <person name="Parker M."/>
            <person name="Quesneville H."/>
            <person name="Raymond J."/>
            <person name="Uhlig C."/>
            <person name="Valentin K.U."/>
            <person name="Worden A.Z."/>
            <person name="Armbrust E.V."/>
            <person name="Bowler C."/>
            <person name="Green B."/>
            <person name="Moulton V."/>
            <person name="Van Oosterhout C."/>
            <person name="Grigoriev I."/>
        </authorList>
    </citation>
    <scope>NUCLEOTIDE SEQUENCE [LARGE SCALE GENOMIC DNA]</scope>
    <source>
        <strain evidence="3 4">CCMP1102</strain>
    </source>
</reference>
<dbReference type="InParanoid" id="A0A1E7FUE7"/>
<dbReference type="GO" id="GO:0008757">
    <property type="term" value="F:S-adenosylmethionine-dependent methyltransferase activity"/>
    <property type="evidence" value="ECO:0007669"/>
    <property type="project" value="InterPro"/>
</dbReference>
<feature type="domain" description="Methyltransferase type 11" evidence="2">
    <location>
        <begin position="143"/>
        <end position="213"/>
    </location>
</feature>
<name>A0A1E7FUE7_9STRA</name>
<proteinExistence type="predicted"/>
<dbReference type="InterPro" id="IPR029063">
    <property type="entry name" value="SAM-dependent_MTases_sf"/>
</dbReference>
<dbReference type="KEGG" id="fcy:FRACYDRAFT_231882"/>
<accession>A0A1E7FUE7</accession>
<dbReference type="Pfam" id="PF08241">
    <property type="entry name" value="Methyltransf_11"/>
    <property type="match status" value="1"/>
</dbReference>
<gene>
    <name evidence="3" type="ORF">FRACYDRAFT_231882</name>
</gene>
<dbReference type="Proteomes" id="UP000095751">
    <property type="component" value="Unassembled WGS sequence"/>
</dbReference>
<dbReference type="Gene3D" id="3.40.50.150">
    <property type="entry name" value="Vaccinia Virus protein VP39"/>
    <property type="match status" value="1"/>
</dbReference>
<dbReference type="SUPFAM" id="SSF53335">
    <property type="entry name" value="S-adenosyl-L-methionine-dependent methyltransferases"/>
    <property type="match status" value="1"/>
</dbReference>
<evidence type="ECO:0000313" key="4">
    <source>
        <dbReference type="Proteomes" id="UP000095751"/>
    </source>
</evidence>
<keyword evidence="1" id="KW-0472">Membrane</keyword>